<sequence>MMIRREKQRSVTREDLSAFADGQLSRAHSARVAAHLRANPEDADRVHAYWKQEAELYRTFTSAREQAAESFAPPGERRFPFYIGVAAALLVLASSVPWLWRDGSGQLPETAGVGAAGVQAGGEVAATYAGLELQPQVDEGFSLNGKTLEYHFTAADGTSLTFYETDMHGNAVNTVPQGGIATVEWLDGGRHYALTGPENDARLIAIAVLLRRQLTVPAAVTSSASALPEAPAADPALQPMQEEILPAGVSRM</sequence>
<evidence type="ECO:0000256" key="1">
    <source>
        <dbReference type="SAM" id="Phobius"/>
    </source>
</evidence>
<keyword evidence="1" id="KW-0812">Transmembrane</keyword>
<comment type="caution">
    <text evidence="2">The sequence shown here is derived from an EMBL/GenBank/DDBJ whole genome shotgun (WGS) entry which is preliminary data.</text>
</comment>
<name>A0A7W4WDG2_9GAMM</name>
<proteinExistence type="predicted"/>
<feature type="transmembrane region" description="Helical" evidence="1">
    <location>
        <begin position="79"/>
        <end position="100"/>
    </location>
</feature>
<dbReference type="EMBL" id="JACHWZ010000014">
    <property type="protein sequence ID" value="MBB3062195.1"/>
    <property type="molecule type" value="Genomic_DNA"/>
</dbReference>
<dbReference type="RefSeq" id="WP_183461284.1">
    <property type="nucleotide sequence ID" value="NZ_JACHWZ010000014.1"/>
</dbReference>
<gene>
    <name evidence="2" type="ORF">FHS09_003040</name>
</gene>
<dbReference type="AlphaFoldDB" id="A0A7W4WDG2"/>
<dbReference type="Proteomes" id="UP000535937">
    <property type="component" value="Unassembled WGS sequence"/>
</dbReference>
<evidence type="ECO:0000313" key="2">
    <source>
        <dbReference type="EMBL" id="MBB3062195.1"/>
    </source>
</evidence>
<reference evidence="2 3" key="1">
    <citation type="submission" date="2020-08" db="EMBL/GenBank/DDBJ databases">
        <title>Genomic Encyclopedia of Type Strains, Phase III (KMG-III): the genomes of soil and plant-associated and newly described type strains.</title>
        <authorList>
            <person name="Whitman W."/>
        </authorList>
    </citation>
    <scope>NUCLEOTIDE SEQUENCE [LARGE SCALE GENOMIC DNA]</scope>
    <source>
        <strain evidence="2 3">CECT 8799</strain>
    </source>
</reference>
<protein>
    <submittedName>
        <fullName evidence="2">Anti-sigma factor RsiW</fullName>
    </submittedName>
</protein>
<accession>A0A7W4WDG2</accession>
<keyword evidence="3" id="KW-1185">Reference proteome</keyword>
<evidence type="ECO:0000313" key="3">
    <source>
        <dbReference type="Proteomes" id="UP000535937"/>
    </source>
</evidence>
<organism evidence="2 3">
    <name type="scientific">Microbulbifer rhizosphaerae</name>
    <dbReference type="NCBI Taxonomy" id="1562603"/>
    <lineage>
        <taxon>Bacteria</taxon>
        <taxon>Pseudomonadati</taxon>
        <taxon>Pseudomonadota</taxon>
        <taxon>Gammaproteobacteria</taxon>
        <taxon>Cellvibrionales</taxon>
        <taxon>Microbulbiferaceae</taxon>
        <taxon>Microbulbifer</taxon>
    </lineage>
</organism>
<keyword evidence="1" id="KW-0472">Membrane</keyword>
<keyword evidence="1" id="KW-1133">Transmembrane helix</keyword>